<accession>A0A0L6VIY9</accession>
<feature type="compositionally biased region" description="Basic residues" evidence="1">
    <location>
        <begin position="26"/>
        <end position="35"/>
    </location>
</feature>
<evidence type="ECO:0000313" key="4">
    <source>
        <dbReference type="Proteomes" id="UP000037035"/>
    </source>
</evidence>
<evidence type="ECO:0000313" key="3">
    <source>
        <dbReference type="EMBL" id="KNZ60085.1"/>
    </source>
</evidence>
<proteinExistence type="predicted"/>
<dbReference type="Pfam" id="PF20515">
    <property type="entry name" value="2OG-FeII_Oxy_6"/>
    <property type="match status" value="1"/>
</dbReference>
<feature type="compositionally biased region" description="Pro residues" evidence="1">
    <location>
        <begin position="65"/>
        <end position="74"/>
    </location>
</feature>
<evidence type="ECO:0000259" key="2">
    <source>
        <dbReference type="Pfam" id="PF20515"/>
    </source>
</evidence>
<gene>
    <name evidence="3" type="ORF">VP01_1612g8</name>
</gene>
<reference evidence="3 4" key="1">
    <citation type="submission" date="2015-08" db="EMBL/GenBank/DDBJ databases">
        <title>Next Generation Sequencing and Analysis of the Genome of Puccinia sorghi L Schw, the Causal Agent of Maize Common Rust.</title>
        <authorList>
            <person name="Rochi L."/>
            <person name="Burguener G."/>
            <person name="Darino M."/>
            <person name="Turjanski A."/>
            <person name="Kreff E."/>
            <person name="Dieguez M.J."/>
            <person name="Sacco F."/>
        </authorList>
    </citation>
    <scope>NUCLEOTIDE SEQUENCE [LARGE SCALE GENOMIC DNA]</scope>
    <source>
        <strain evidence="3 4">RO10H11247</strain>
    </source>
</reference>
<sequence>MPTNAPRGPPCEPVHLILWQQAQQKNHQHPQRPHHLLGPPQRPPEAHQHPQRPHHLLQPSCPQRHPMPPEAPPPPRLLVFCQATHQSTNQTPCIQSQIHSFAGLINLGKKSLLLSSSIRFQLWILLLNHHTNFSAEISLLKQPIRIPTSQMALDMLGRCIIWDQKGVQRILTDITRSKAMFLNKTPSLTNSSTWFPVLYLMRKDPDSFTCNFWFTISNFAKKPHKDNDASPFTFVIKILNSFFLMIHVVLNFQDSMALWSVPGRSLHILT</sequence>
<organism evidence="3 4">
    <name type="scientific">Puccinia sorghi</name>
    <dbReference type="NCBI Taxonomy" id="27349"/>
    <lineage>
        <taxon>Eukaryota</taxon>
        <taxon>Fungi</taxon>
        <taxon>Dikarya</taxon>
        <taxon>Basidiomycota</taxon>
        <taxon>Pucciniomycotina</taxon>
        <taxon>Pucciniomycetes</taxon>
        <taxon>Pucciniales</taxon>
        <taxon>Pucciniaceae</taxon>
        <taxon>Puccinia</taxon>
    </lineage>
</organism>
<evidence type="ECO:0000256" key="1">
    <source>
        <dbReference type="SAM" id="MobiDB-lite"/>
    </source>
</evidence>
<dbReference type="EMBL" id="LAVV01006407">
    <property type="protein sequence ID" value="KNZ60085.1"/>
    <property type="molecule type" value="Genomic_DNA"/>
</dbReference>
<dbReference type="Proteomes" id="UP000037035">
    <property type="component" value="Unassembled WGS sequence"/>
</dbReference>
<comment type="caution">
    <text evidence="3">The sequence shown here is derived from an EMBL/GenBank/DDBJ whole genome shotgun (WGS) entry which is preliminary data.</text>
</comment>
<dbReference type="VEuPathDB" id="FungiDB:VP01_1612g8"/>
<name>A0A0L6VIY9_9BASI</name>
<protein>
    <recommendedName>
        <fullName evidence="2">Tet-like 2OG-Fe(II) oxygenase domain-containing protein</fullName>
    </recommendedName>
</protein>
<dbReference type="InterPro" id="IPR046798">
    <property type="entry name" value="2OG-FeII_Oxy_6"/>
</dbReference>
<feature type="domain" description="Tet-like 2OG-Fe(II) oxygenase" evidence="2">
    <location>
        <begin position="183"/>
        <end position="238"/>
    </location>
</feature>
<keyword evidence="4" id="KW-1185">Reference proteome</keyword>
<dbReference type="AlphaFoldDB" id="A0A0L6VIY9"/>
<feature type="region of interest" description="Disordered" evidence="1">
    <location>
        <begin position="20"/>
        <end position="74"/>
    </location>
</feature>